<dbReference type="AlphaFoldDB" id="A0A6J2YM40"/>
<dbReference type="InterPro" id="IPR000477">
    <property type="entry name" value="RT_dom"/>
</dbReference>
<dbReference type="InterPro" id="IPR005135">
    <property type="entry name" value="Endo/exonuclease/phosphatase"/>
</dbReference>
<dbReference type="SUPFAM" id="SSF56219">
    <property type="entry name" value="DNase I-like"/>
    <property type="match status" value="1"/>
</dbReference>
<reference evidence="4" key="1">
    <citation type="submission" date="2025-08" db="UniProtKB">
        <authorList>
            <consortium name="RefSeq"/>
        </authorList>
    </citation>
    <scope>IDENTIFICATION</scope>
    <source>
        <tissue evidence="4">Gonads</tissue>
    </source>
</reference>
<dbReference type="Proteomes" id="UP000504635">
    <property type="component" value="Unplaced"/>
</dbReference>
<evidence type="ECO:0000259" key="1">
    <source>
        <dbReference type="Pfam" id="PF00078"/>
    </source>
</evidence>
<dbReference type="InterPro" id="IPR036691">
    <property type="entry name" value="Endo/exonu/phosph_ase_sf"/>
</dbReference>
<protein>
    <submittedName>
        <fullName evidence="4">Uncharacterized protein LOC115888612</fullName>
    </submittedName>
</protein>
<dbReference type="InParanoid" id="A0A6J2YM40"/>
<keyword evidence="3" id="KW-1185">Reference proteome</keyword>
<dbReference type="Pfam" id="PF00078">
    <property type="entry name" value="RVT_1"/>
    <property type="match status" value="1"/>
</dbReference>
<dbReference type="GeneID" id="115888612"/>
<accession>A0A6J2YM40</accession>
<sequence>MDPLTEPELVFPSGGFPSGNELIAELKDLEDCVRNPLELLEKQQASSEIQDKYWYVECPRTPERRETSNIERELMTAEMDICGLSETHWKGKGHFTTAEHRIFVSGSDNASQNGVAIVVNKRMVQYVDSYQTISDRIIKVTIRTKPTNMHLIQVYMPTTDADDKQVEDIYQEIEQLVSATPKKEPLVILGDFNSKVGKSADNNNLQNIIGMYGLGDRNARGERLIQFAIDNNLAITNTMFKQHPRRLSTWTSPDQKTKNQIDYILISGRWRSSVTNVKTRPGMVCGSDHKILVAKFHRKLQAVKLIKTKRYSVPTKEGIMKTMKSVKMPTLKNDVQEMWNDTRTWINEIVKGSCTSGNTKLKSKTWMSNNTINLLEKRRNLVISTTFDKEHKLRNINKEIKNSCRQDKNTHVHEICTELERHSATNESRELFNKDENGRKITDPDGIAEVWRKYCTKLYEDGESSNNINRPNQFEHEPEILKSEVEHALNRLKKIKPQIINNRLRPYLLPQIAEEQTGFMPGKGTREQIGNVRQLIEKAREFNIEMYLCFIDYSKAFDLVKWQKLWQILKEMGFLITLFYLSDNYTNIITDL</sequence>
<feature type="domain" description="Endonuclease/exonuclease/phosphatase" evidence="2">
    <location>
        <begin position="68"/>
        <end position="289"/>
    </location>
</feature>
<evidence type="ECO:0000259" key="2">
    <source>
        <dbReference type="Pfam" id="PF03372"/>
    </source>
</evidence>
<dbReference type="GO" id="GO:0003824">
    <property type="term" value="F:catalytic activity"/>
    <property type="evidence" value="ECO:0007669"/>
    <property type="project" value="InterPro"/>
</dbReference>
<feature type="domain" description="Reverse transcriptase" evidence="1">
    <location>
        <begin position="494"/>
        <end position="580"/>
    </location>
</feature>
<dbReference type="RefSeq" id="XP_030764239.1">
    <property type="nucleotide sequence ID" value="XM_030908379.1"/>
</dbReference>
<dbReference type="Pfam" id="PF03372">
    <property type="entry name" value="Exo_endo_phos"/>
    <property type="match status" value="1"/>
</dbReference>
<proteinExistence type="predicted"/>
<organism evidence="3 4">
    <name type="scientific">Sitophilus oryzae</name>
    <name type="common">Rice weevil</name>
    <name type="synonym">Curculio oryzae</name>
    <dbReference type="NCBI Taxonomy" id="7048"/>
    <lineage>
        <taxon>Eukaryota</taxon>
        <taxon>Metazoa</taxon>
        <taxon>Ecdysozoa</taxon>
        <taxon>Arthropoda</taxon>
        <taxon>Hexapoda</taxon>
        <taxon>Insecta</taxon>
        <taxon>Pterygota</taxon>
        <taxon>Neoptera</taxon>
        <taxon>Endopterygota</taxon>
        <taxon>Coleoptera</taxon>
        <taxon>Polyphaga</taxon>
        <taxon>Cucujiformia</taxon>
        <taxon>Curculionidae</taxon>
        <taxon>Dryophthorinae</taxon>
        <taxon>Sitophilus</taxon>
    </lineage>
</organism>
<dbReference type="KEGG" id="soy:115888612"/>
<dbReference type="CDD" id="cd09076">
    <property type="entry name" value="L1-EN"/>
    <property type="match status" value="1"/>
</dbReference>
<name>A0A6J2YM40_SITOR</name>
<dbReference type="Gene3D" id="3.60.10.10">
    <property type="entry name" value="Endonuclease/exonuclease/phosphatase"/>
    <property type="match status" value="1"/>
</dbReference>
<gene>
    <name evidence="4" type="primary">LOC115888612</name>
</gene>
<dbReference type="PANTHER" id="PTHR47027:SF8">
    <property type="entry name" value="RIBONUCLEASE H"/>
    <property type="match status" value="1"/>
</dbReference>
<evidence type="ECO:0000313" key="3">
    <source>
        <dbReference type="Proteomes" id="UP000504635"/>
    </source>
</evidence>
<evidence type="ECO:0000313" key="4">
    <source>
        <dbReference type="RefSeq" id="XP_030764239.1"/>
    </source>
</evidence>
<dbReference type="PANTHER" id="PTHR47027">
    <property type="entry name" value="REVERSE TRANSCRIPTASE DOMAIN-CONTAINING PROTEIN"/>
    <property type="match status" value="1"/>
</dbReference>
<dbReference type="OrthoDB" id="6776014at2759"/>